<evidence type="ECO:0000256" key="1">
    <source>
        <dbReference type="SAM" id="SignalP"/>
    </source>
</evidence>
<proteinExistence type="predicted"/>
<dbReference type="RefSeq" id="WP_262684183.1">
    <property type="nucleotide sequence ID" value="NZ_JAOQIO010000034.1"/>
</dbReference>
<gene>
    <name evidence="2" type="ORF">OB236_11895</name>
</gene>
<organism evidence="2 3">
    <name type="scientific">Paenibacillus baimaensis</name>
    <dbReference type="NCBI Taxonomy" id="2982185"/>
    <lineage>
        <taxon>Bacteria</taxon>
        <taxon>Bacillati</taxon>
        <taxon>Bacillota</taxon>
        <taxon>Bacilli</taxon>
        <taxon>Bacillales</taxon>
        <taxon>Paenibacillaceae</taxon>
        <taxon>Paenibacillus</taxon>
    </lineage>
</organism>
<dbReference type="Proteomes" id="UP001652445">
    <property type="component" value="Unassembled WGS sequence"/>
</dbReference>
<protein>
    <recommendedName>
        <fullName evidence="4">Lipoprotein</fullName>
    </recommendedName>
</protein>
<evidence type="ECO:0008006" key="4">
    <source>
        <dbReference type="Google" id="ProtNLM"/>
    </source>
</evidence>
<sequence length="147" mass="16426">MKNKAIGACLLMVMLICSACSNVEAPQQEAISTSINQAKQINTRTELLRVYTDLTEESNWWVVPENVSTMTIYAEAENTETVLFWIAPTGTETGSERKLIGYDIDGTDGWSYTWEFGSRTFHDHIQVQALGIDGSTQANMYINVHTP</sequence>
<keyword evidence="3" id="KW-1185">Reference proteome</keyword>
<keyword evidence="1" id="KW-0732">Signal</keyword>
<accession>A0ABT2UFY9</accession>
<feature type="signal peptide" evidence="1">
    <location>
        <begin position="1"/>
        <end position="19"/>
    </location>
</feature>
<dbReference type="EMBL" id="JAOQIO010000034">
    <property type="protein sequence ID" value="MCU6792822.1"/>
    <property type="molecule type" value="Genomic_DNA"/>
</dbReference>
<reference evidence="2 3" key="1">
    <citation type="submission" date="2022-09" db="EMBL/GenBank/DDBJ databases">
        <authorList>
            <person name="Han X.L."/>
            <person name="Wang Q."/>
            <person name="Lu T."/>
        </authorList>
    </citation>
    <scope>NUCLEOTIDE SEQUENCE [LARGE SCALE GENOMIC DNA]</scope>
    <source>
        <strain evidence="2 3">WQ 127069</strain>
    </source>
</reference>
<name>A0ABT2UFY9_9BACL</name>
<evidence type="ECO:0000313" key="2">
    <source>
        <dbReference type="EMBL" id="MCU6792822.1"/>
    </source>
</evidence>
<evidence type="ECO:0000313" key="3">
    <source>
        <dbReference type="Proteomes" id="UP001652445"/>
    </source>
</evidence>
<feature type="chain" id="PRO_5047136438" description="Lipoprotein" evidence="1">
    <location>
        <begin position="20"/>
        <end position="147"/>
    </location>
</feature>
<comment type="caution">
    <text evidence="2">The sequence shown here is derived from an EMBL/GenBank/DDBJ whole genome shotgun (WGS) entry which is preliminary data.</text>
</comment>